<keyword evidence="1" id="KW-0812">Transmembrane</keyword>
<keyword evidence="1" id="KW-0472">Membrane</keyword>
<sequence>MTTDTLAPEAPAPPPAKAGRRIRRRLVVLAAVLSLVAVGCGIQAWRVHRASDVRNGTTLVTADGMAARYGIDIDLLAITAAGGLVELRYQVVDPDKAAPLVHDPDLSPALVSEETGRTLVMSTPPHHHGTELQLGGTYFFLMANAETALHKGDEVTLIIGDARLEHLEMQG</sequence>
<proteinExistence type="predicted"/>
<accession>A0A7G9R7J9</accession>
<organism evidence="2 3">
    <name type="scientific">Nocardioides mesophilus</name>
    <dbReference type="NCBI Taxonomy" id="433659"/>
    <lineage>
        <taxon>Bacteria</taxon>
        <taxon>Bacillati</taxon>
        <taxon>Actinomycetota</taxon>
        <taxon>Actinomycetes</taxon>
        <taxon>Propionibacteriales</taxon>
        <taxon>Nocardioidaceae</taxon>
        <taxon>Nocardioides</taxon>
    </lineage>
</organism>
<feature type="transmembrane region" description="Helical" evidence="1">
    <location>
        <begin position="26"/>
        <end position="45"/>
    </location>
</feature>
<keyword evidence="3" id="KW-1185">Reference proteome</keyword>
<keyword evidence="1" id="KW-1133">Transmembrane helix</keyword>
<protein>
    <submittedName>
        <fullName evidence="2">Uncharacterized protein</fullName>
    </submittedName>
</protein>
<name>A0A7G9R7J9_9ACTN</name>
<dbReference type="RefSeq" id="WP_187577410.1">
    <property type="nucleotide sequence ID" value="NZ_CP060713.1"/>
</dbReference>
<dbReference type="EMBL" id="CP060713">
    <property type="protein sequence ID" value="QNN51574.1"/>
    <property type="molecule type" value="Genomic_DNA"/>
</dbReference>
<dbReference type="KEGG" id="nmes:H9L09_13435"/>
<gene>
    <name evidence="2" type="ORF">H9L09_13435</name>
</gene>
<reference evidence="2 3" key="1">
    <citation type="submission" date="2020-08" db="EMBL/GenBank/DDBJ databases">
        <title>Genome sequence of Nocardioides mesophilus KACC 16243T.</title>
        <authorList>
            <person name="Hyun D.-W."/>
            <person name="Bae J.-W."/>
        </authorList>
    </citation>
    <scope>NUCLEOTIDE SEQUENCE [LARGE SCALE GENOMIC DNA]</scope>
    <source>
        <strain evidence="2 3">KACC 16243</strain>
    </source>
</reference>
<dbReference type="AlphaFoldDB" id="A0A7G9R7J9"/>
<evidence type="ECO:0000256" key="1">
    <source>
        <dbReference type="SAM" id="Phobius"/>
    </source>
</evidence>
<evidence type="ECO:0000313" key="2">
    <source>
        <dbReference type="EMBL" id="QNN51574.1"/>
    </source>
</evidence>
<dbReference type="Proteomes" id="UP000515947">
    <property type="component" value="Chromosome"/>
</dbReference>
<evidence type="ECO:0000313" key="3">
    <source>
        <dbReference type="Proteomes" id="UP000515947"/>
    </source>
</evidence>